<dbReference type="PANTHER" id="PTHR10947">
    <property type="entry name" value="PHENYLALANYL-TRNA SYNTHETASE BETA CHAIN AND LEUCINE-RICH REPEAT-CONTAINING PROTEIN 47"/>
    <property type="match status" value="1"/>
</dbReference>
<evidence type="ECO:0000256" key="11">
    <source>
        <dbReference type="ARBA" id="ARBA00022741"/>
    </source>
</evidence>
<dbReference type="Pfam" id="PF03484">
    <property type="entry name" value="B5"/>
    <property type="match status" value="1"/>
</dbReference>
<evidence type="ECO:0000256" key="8">
    <source>
        <dbReference type="ARBA" id="ARBA00022555"/>
    </source>
</evidence>
<reference evidence="23" key="2">
    <citation type="journal article" date="2021" name="Genome Biol. Evol.">
        <title>Developing a high-quality reference genome for a parasitic bivalve with doubly uniparental inheritance (Bivalvia: Unionida).</title>
        <authorList>
            <person name="Smith C.H."/>
        </authorList>
    </citation>
    <scope>NUCLEOTIDE SEQUENCE</scope>
    <source>
        <strain evidence="23">CHS0354</strain>
        <tissue evidence="23">Mantle</tissue>
    </source>
</reference>
<comment type="similarity">
    <text evidence="3">Belongs to the phenylalanyl-tRNA synthetase beta subunit family. Type 1 subfamily.</text>
</comment>
<dbReference type="SUPFAM" id="SSF50249">
    <property type="entry name" value="Nucleic acid-binding proteins"/>
    <property type="match status" value="1"/>
</dbReference>
<dbReference type="Proteomes" id="UP001195483">
    <property type="component" value="Unassembled WGS sequence"/>
</dbReference>
<evidence type="ECO:0000256" key="9">
    <source>
        <dbReference type="ARBA" id="ARBA00022598"/>
    </source>
</evidence>
<dbReference type="InterPro" id="IPR012340">
    <property type="entry name" value="NA-bd_OB-fold"/>
</dbReference>
<dbReference type="InterPro" id="IPR045864">
    <property type="entry name" value="aa-tRNA-synth_II/BPL/LPL"/>
</dbReference>
<proteinExistence type="inferred from homology"/>
<dbReference type="InterPro" id="IPR033714">
    <property type="entry name" value="tRNA_bind_bactPheRS"/>
</dbReference>
<dbReference type="InterPro" id="IPR005147">
    <property type="entry name" value="tRNA_synthase_B5-dom"/>
</dbReference>
<dbReference type="SUPFAM" id="SSF55681">
    <property type="entry name" value="Class II aaRS and biotin synthetases"/>
    <property type="match status" value="1"/>
</dbReference>
<evidence type="ECO:0000256" key="10">
    <source>
        <dbReference type="ARBA" id="ARBA00022723"/>
    </source>
</evidence>
<dbReference type="Pfam" id="PF17759">
    <property type="entry name" value="tRNA_synthFbeta"/>
    <property type="match status" value="1"/>
</dbReference>
<dbReference type="InterPro" id="IPR004532">
    <property type="entry name" value="Phe-tRNA-ligase_IIc_bsu_bact"/>
</dbReference>
<feature type="domain" description="TRNA-binding" evidence="20">
    <location>
        <begin position="40"/>
        <end position="153"/>
    </location>
</feature>
<dbReference type="SUPFAM" id="SSF54991">
    <property type="entry name" value="Anticodon-binding domain of PheRS"/>
    <property type="match status" value="1"/>
</dbReference>
<evidence type="ECO:0000313" key="23">
    <source>
        <dbReference type="EMBL" id="KAK3604806.1"/>
    </source>
</evidence>
<evidence type="ECO:0000256" key="15">
    <source>
        <dbReference type="ARBA" id="ARBA00022917"/>
    </source>
</evidence>
<gene>
    <name evidence="23" type="ORF">CHS0354_000464</name>
</gene>
<evidence type="ECO:0000256" key="14">
    <source>
        <dbReference type="ARBA" id="ARBA00022884"/>
    </source>
</evidence>
<dbReference type="SUPFAM" id="SSF56037">
    <property type="entry name" value="PheT/TilS domain"/>
    <property type="match status" value="1"/>
</dbReference>
<dbReference type="GO" id="GO:0006432">
    <property type="term" value="P:phenylalanyl-tRNA aminoacylation"/>
    <property type="evidence" value="ECO:0007669"/>
    <property type="project" value="InterPro"/>
</dbReference>
<evidence type="ECO:0000256" key="7">
    <source>
        <dbReference type="ARBA" id="ARBA00022490"/>
    </source>
</evidence>
<evidence type="ECO:0000256" key="2">
    <source>
        <dbReference type="ARBA" id="ARBA00004496"/>
    </source>
</evidence>
<dbReference type="Gene3D" id="3.50.40.10">
    <property type="entry name" value="Phenylalanyl-trna Synthetase, Chain B, domain 3"/>
    <property type="match status" value="1"/>
</dbReference>
<dbReference type="Gene3D" id="3.30.56.10">
    <property type="match status" value="2"/>
</dbReference>
<dbReference type="NCBIfam" id="TIGR00472">
    <property type="entry name" value="pheT_bact"/>
    <property type="match status" value="1"/>
</dbReference>
<dbReference type="PROSITE" id="PS51483">
    <property type="entry name" value="B5"/>
    <property type="match status" value="1"/>
</dbReference>
<evidence type="ECO:0000256" key="6">
    <source>
        <dbReference type="ARBA" id="ARBA00017032"/>
    </source>
</evidence>
<keyword evidence="10" id="KW-0479">Metal-binding</keyword>
<evidence type="ECO:0000256" key="3">
    <source>
        <dbReference type="ARBA" id="ARBA00008653"/>
    </source>
</evidence>
<keyword evidence="16" id="KW-0030">Aminoacyl-tRNA synthetase</keyword>
<dbReference type="InterPro" id="IPR045060">
    <property type="entry name" value="Phe-tRNA-ligase_IIc_bsu"/>
</dbReference>
<evidence type="ECO:0000259" key="22">
    <source>
        <dbReference type="PROSITE" id="PS51483"/>
    </source>
</evidence>
<evidence type="ECO:0000256" key="5">
    <source>
        <dbReference type="ARBA" id="ARBA00012814"/>
    </source>
</evidence>
<dbReference type="InterPro" id="IPR005121">
    <property type="entry name" value="Fdx_antiC-bd"/>
</dbReference>
<dbReference type="GO" id="GO:0005524">
    <property type="term" value="F:ATP binding"/>
    <property type="evidence" value="ECO:0007669"/>
    <property type="project" value="UniProtKB-KW"/>
</dbReference>
<reference evidence="23" key="1">
    <citation type="journal article" date="2021" name="Genome Biol. Evol.">
        <title>A High-Quality Reference Genome for a Parasitic Bivalve with Doubly Uniparental Inheritance (Bivalvia: Unionida).</title>
        <authorList>
            <person name="Smith C.H."/>
        </authorList>
    </citation>
    <scope>NUCLEOTIDE SEQUENCE</scope>
    <source>
        <strain evidence="23">CHS0354</strain>
    </source>
</reference>
<dbReference type="Gene3D" id="2.40.50.140">
    <property type="entry name" value="Nucleic acid-binding proteins"/>
    <property type="match status" value="1"/>
</dbReference>
<keyword evidence="8 19" id="KW-0820">tRNA-binding</keyword>
<accession>A0AAE0T6T5</accession>
<keyword evidence="13" id="KW-0460">Magnesium</keyword>
<feature type="domain" description="B5" evidence="22">
    <location>
        <begin position="380"/>
        <end position="452"/>
    </location>
</feature>
<dbReference type="InterPro" id="IPR002547">
    <property type="entry name" value="tRNA-bd_dom"/>
</dbReference>
<evidence type="ECO:0000256" key="19">
    <source>
        <dbReference type="PROSITE-ProRule" id="PRU00209"/>
    </source>
</evidence>
<comment type="cofactor">
    <cofactor evidence="1">
        <name>Mg(2+)</name>
        <dbReference type="ChEBI" id="CHEBI:18420"/>
    </cofactor>
</comment>
<dbReference type="GO" id="GO:0009328">
    <property type="term" value="C:phenylalanine-tRNA ligase complex"/>
    <property type="evidence" value="ECO:0007669"/>
    <property type="project" value="TreeGrafter"/>
</dbReference>
<dbReference type="HAMAP" id="MF_00283">
    <property type="entry name" value="Phe_tRNA_synth_beta1"/>
    <property type="match status" value="1"/>
</dbReference>
<comment type="catalytic activity">
    <reaction evidence="18">
        <text>tRNA(Phe) + L-phenylalanine + ATP = L-phenylalanyl-tRNA(Phe) + AMP + diphosphate + H(+)</text>
        <dbReference type="Rhea" id="RHEA:19413"/>
        <dbReference type="Rhea" id="RHEA-COMP:9668"/>
        <dbReference type="Rhea" id="RHEA-COMP:9699"/>
        <dbReference type="ChEBI" id="CHEBI:15378"/>
        <dbReference type="ChEBI" id="CHEBI:30616"/>
        <dbReference type="ChEBI" id="CHEBI:33019"/>
        <dbReference type="ChEBI" id="CHEBI:58095"/>
        <dbReference type="ChEBI" id="CHEBI:78442"/>
        <dbReference type="ChEBI" id="CHEBI:78531"/>
        <dbReference type="ChEBI" id="CHEBI:456215"/>
        <dbReference type="EC" id="6.1.1.20"/>
    </reaction>
</comment>
<sequence length="781" mass="87670">MKISLNILKQLTKSLEISTKEIENKLTSLGIEVEGVSDSYPSFYGVVVGEIKNVFKHPNSDKLKLCQVDVKGQNLLSIVCGASNVSIDSRVAVAMIGSKLHLNKPEPLIIERRSIRGVESEGMLCSENELGLSEDANGIMILNKSYPIGSNLSELIPRDTVFDITVTPNRADVLSHIDYVKKSKKLEILTTDCSHYVGTIVKHVMIRPSPIWLQQQLRVLGIKPINNVVDVTNYVSALIGKPLHAFDLEKISGEKITVKSGNPFSEKFIGLDGKEYTISNNMITICDNNKVLALGGILGGMNSAVGNETKHILLESACFNPVRIRLTSKKLGLQTDASYRFERGIDSTLVRQGAELAIRLILEIAGGSNVECFENECEFLPKRTVKVNFDFVKKMLGMELDLMLIEKIGFECESKDSSGILFRIPSWRLDVATEADIVEEVARLYGYDNIPVAEYLISSYPKPSNKFILVENLLHEKMVGLGFNEIITSPLISEQKASLFSSDYVKTINSISQDHTSLRGSLLPGFLQVISHNQNRGITQLRMFEVGNIFALSSSVKDDLIQGTIEGYMEKTVLGFCITGSAFQRNWIQEKRDVTFYDCRSIVEGLARSFFPKYRLLFHETKNLELNILVVNLPKRLEISELCIGRLRVISKDILTYFDLKNLVFYVEIDISQVIRLVNTTDIKIVQPSKYPVVRRDLAFLVKNETSVQDMIETIYGVDEMVTYASMFDMYHLSIDDKSRSCAFRVELESNEATLNEAQIQNVISRIEIELEKTYGAKLRA</sequence>
<keyword evidence="24" id="KW-1185">Reference proteome</keyword>
<dbReference type="NCBIfam" id="NF045760">
    <property type="entry name" value="YtpR"/>
    <property type="match status" value="1"/>
</dbReference>
<dbReference type="PROSITE" id="PS50886">
    <property type="entry name" value="TRBD"/>
    <property type="match status" value="1"/>
</dbReference>
<keyword evidence="12" id="KW-0067">ATP-binding</keyword>
<evidence type="ECO:0000259" key="21">
    <source>
        <dbReference type="PROSITE" id="PS51447"/>
    </source>
</evidence>
<dbReference type="CDD" id="cd02796">
    <property type="entry name" value="tRNA_bind_bactPheRS"/>
    <property type="match status" value="1"/>
</dbReference>
<evidence type="ECO:0000256" key="16">
    <source>
        <dbReference type="ARBA" id="ARBA00023146"/>
    </source>
</evidence>
<comment type="subcellular location">
    <subcellularLocation>
        <location evidence="2">Cytoplasm</location>
    </subcellularLocation>
</comment>
<dbReference type="Pfam" id="PF03483">
    <property type="entry name" value="B3_4"/>
    <property type="match status" value="1"/>
</dbReference>
<dbReference type="InterPro" id="IPR009061">
    <property type="entry name" value="DNA-bd_dom_put_sf"/>
</dbReference>
<dbReference type="PROSITE" id="PS51447">
    <property type="entry name" value="FDX_ACB"/>
    <property type="match status" value="1"/>
</dbReference>
<keyword evidence="11" id="KW-0547">Nucleotide-binding</keyword>
<evidence type="ECO:0000256" key="1">
    <source>
        <dbReference type="ARBA" id="ARBA00001946"/>
    </source>
</evidence>
<evidence type="ECO:0000256" key="12">
    <source>
        <dbReference type="ARBA" id="ARBA00022840"/>
    </source>
</evidence>
<dbReference type="GO" id="GO:0004826">
    <property type="term" value="F:phenylalanine-tRNA ligase activity"/>
    <property type="evidence" value="ECO:0007669"/>
    <property type="project" value="UniProtKB-EC"/>
</dbReference>
<dbReference type="InterPro" id="IPR041616">
    <property type="entry name" value="PheRS_beta_core"/>
</dbReference>
<dbReference type="InterPro" id="IPR005146">
    <property type="entry name" value="B3/B4_tRNA-bd"/>
</dbReference>
<dbReference type="SMART" id="SM00874">
    <property type="entry name" value="B5"/>
    <property type="match status" value="1"/>
</dbReference>
<dbReference type="AlphaFoldDB" id="A0AAE0T6T5"/>
<dbReference type="SUPFAM" id="SSF46955">
    <property type="entry name" value="Putative DNA-binding domain"/>
    <property type="match status" value="1"/>
</dbReference>
<dbReference type="PANTHER" id="PTHR10947:SF0">
    <property type="entry name" value="PHENYLALANINE--TRNA LIGASE BETA SUBUNIT"/>
    <property type="match status" value="1"/>
</dbReference>
<dbReference type="InterPro" id="IPR020825">
    <property type="entry name" value="Phe-tRNA_synthase-like_B3/B4"/>
</dbReference>
<keyword evidence="15" id="KW-0648">Protein biosynthesis</keyword>
<reference evidence="23" key="3">
    <citation type="submission" date="2023-05" db="EMBL/GenBank/DDBJ databases">
        <authorList>
            <person name="Smith C.H."/>
        </authorList>
    </citation>
    <scope>NUCLEOTIDE SEQUENCE</scope>
    <source>
        <strain evidence="23">CHS0354</strain>
        <tissue evidence="23">Mantle</tissue>
    </source>
</reference>
<dbReference type="FunFam" id="2.40.50.140:FF:000045">
    <property type="entry name" value="Phenylalanine--tRNA ligase beta subunit"/>
    <property type="match status" value="1"/>
</dbReference>
<dbReference type="Gene3D" id="3.30.70.380">
    <property type="entry name" value="Ferrodoxin-fold anticodon-binding domain"/>
    <property type="match status" value="1"/>
</dbReference>
<keyword evidence="14 19" id="KW-0694">RNA-binding</keyword>
<dbReference type="GO" id="GO:0000287">
    <property type="term" value="F:magnesium ion binding"/>
    <property type="evidence" value="ECO:0007669"/>
    <property type="project" value="InterPro"/>
</dbReference>
<keyword evidence="7" id="KW-0963">Cytoplasm</keyword>
<comment type="subunit">
    <text evidence="4">Tetramer of two alpha and two beta subunits.</text>
</comment>
<dbReference type="EC" id="6.1.1.20" evidence="5"/>
<evidence type="ECO:0000256" key="18">
    <source>
        <dbReference type="ARBA" id="ARBA00049255"/>
    </source>
</evidence>
<dbReference type="Gene3D" id="3.30.930.10">
    <property type="entry name" value="Bira Bifunctional Protein, Domain 2"/>
    <property type="match status" value="1"/>
</dbReference>
<evidence type="ECO:0000256" key="17">
    <source>
        <dbReference type="ARBA" id="ARBA00033189"/>
    </source>
</evidence>
<organism evidence="23 24">
    <name type="scientific">Potamilus streckersoni</name>
    <dbReference type="NCBI Taxonomy" id="2493646"/>
    <lineage>
        <taxon>Eukaryota</taxon>
        <taxon>Metazoa</taxon>
        <taxon>Spiralia</taxon>
        <taxon>Lophotrochozoa</taxon>
        <taxon>Mollusca</taxon>
        <taxon>Bivalvia</taxon>
        <taxon>Autobranchia</taxon>
        <taxon>Heteroconchia</taxon>
        <taxon>Palaeoheterodonta</taxon>
        <taxon>Unionida</taxon>
        <taxon>Unionoidea</taxon>
        <taxon>Unionidae</taxon>
        <taxon>Ambleminae</taxon>
        <taxon>Lampsilini</taxon>
        <taxon>Potamilus</taxon>
    </lineage>
</organism>
<keyword evidence="9" id="KW-0436">Ligase</keyword>
<feature type="domain" description="FDX-ACB" evidence="21">
    <location>
        <begin position="689"/>
        <end position="780"/>
    </location>
</feature>
<dbReference type="Pfam" id="PF01588">
    <property type="entry name" value="tRNA_bind"/>
    <property type="match status" value="1"/>
</dbReference>
<dbReference type="SMART" id="SM00873">
    <property type="entry name" value="B3_4"/>
    <property type="match status" value="1"/>
</dbReference>
<dbReference type="Pfam" id="PF03147">
    <property type="entry name" value="FDX-ACB"/>
    <property type="match status" value="1"/>
</dbReference>
<evidence type="ECO:0000313" key="24">
    <source>
        <dbReference type="Proteomes" id="UP001195483"/>
    </source>
</evidence>
<evidence type="ECO:0000256" key="4">
    <source>
        <dbReference type="ARBA" id="ARBA00011209"/>
    </source>
</evidence>
<comment type="caution">
    <text evidence="23">The sequence shown here is derived from an EMBL/GenBank/DDBJ whole genome shotgun (WGS) entry which is preliminary data.</text>
</comment>
<protein>
    <recommendedName>
        <fullName evidence="6">Phenylalanine--tRNA ligase beta subunit</fullName>
        <ecNumber evidence="5">6.1.1.20</ecNumber>
    </recommendedName>
    <alternativeName>
        <fullName evidence="17">Phenylalanyl-tRNA synthetase beta subunit</fullName>
    </alternativeName>
</protein>
<dbReference type="InterPro" id="IPR036690">
    <property type="entry name" value="Fdx_antiC-bd_sf"/>
</dbReference>
<evidence type="ECO:0000259" key="20">
    <source>
        <dbReference type="PROSITE" id="PS50886"/>
    </source>
</evidence>
<name>A0AAE0T6T5_9BIVA</name>
<evidence type="ECO:0000256" key="13">
    <source>
        <dbReference type="ARBA" id="ARBA00022842"/>
    </source>
</evidence>
<dbReference type="EMBL" id="JAEAOA010000085">
    <property type="protein sequence ID" value="KAK3604806.1"/>
    <property type="molecule type" value="Genomic_DNA"/>
</dbReference>
<dbReference type="SMART" id="SM00896">
    <property type="entry name" value="FDX-ACB"/>
    <property type="match status" value="1"/>
</dbReference>
<dbReference type="GO" id="GO:0000049">
    <property type="term" value="F:tRNA binding"/>
    <property type="evidence" value="ECO:0007669"/>
    <property type="project" value="UniProtKB-UniRule"/>
</dbReference>